<accession>A0A2P2LMB2</accession>
<name>A0A2P2LMB2_RHIMU</name>
<dbReference type="EMBL" id="GGEC01038608">
    <property type="protein sequence ID" value="MBX19092.1"/>
    <property type="molecule type" value="Transcribed_RNA"/>
</dbReference>
<sequence length="89" mass="9960">MLEDPSNGSKTTQYFPRLAASTNVASSSSSETRMQVRPLLTKALMKTSLESTSSFFCSSPFCQNRSKLKQNINRPILSIDRKLTENKNI</sequence>
<reference evidence="1" key="1">
    <citation type="submission" date="2018-02" db="EMBL/GenBank/DDBJ databases">
        <title>Rhizophora mucronata_Transcriptome.</title>
        <authorList>
            <person name="Meera S.P."/>
            <person name="Sreeshan A."/>
            <person name="Augustine A."/>
        </authorList>
    </citation>
    <scope>NUCLEOTIDE SEQUENCE</scope>
    <source>
        <tissue evidence="1">Leaf</tissue>
    </source>
</reference>
<organism evidence="1">
    <name type="scientific">Rhizophora mucronata</name>
    <name type="common">Asiatic mangrove</name>
    <dbReference type="NCBI Taxonomy" id="61149"/>
    <lineage>
        <taxon>Eukaryota</taxon>
        <taxon>Viridiplantae</taxon>
        <taxon>Streptophyta</taxon>
        <taxon>Embryophyta</taxon>
        <taxon>Tracheophyta</taxon>
        <taxon>Spermatophyta</taxon>
        <taxon>Magnoliopsida</taxon>
        <taxon>eudicotyledons</taxon>
        <taxon>Gunneridae</taxon>
        <taxon>Pentapetalae</taxon>
        <taxon>rosids</taxon>
        <taxon>fabids</taxon>
        <taxon>Malpighiales</taxon>
        <taxon>Rhizophoraceae</taxon>
        <taxon>Rhizophora</taxon>
    </lineage>
</organism>
<protein>
    <submittedName>
        <fullName evidence="1">Uncharacterized protein MANES_18G091300</fullName>
    </submittedName>
</protein>
<proteinExistence type="predicted"/>
<dbReference type="AlphaFoldDB" id="A0A2P2LMB2"/>
<evidence type="ECO:0000313" key="1">
    <source>
        <dbReference type="EMBL" id="MBX19092.1"/>
    </source>
</evidence>